<sequence length="142" mass="15729">MSQSLLLPMITLVAWSCVMLVWMLALRVPAIFKARMRLDAKRPRGEQMAELPAKIRWKADNYNHLMEQPTLFYATVVALVLLGSTSSVALGLAWAYTGLRVMHSLVQSLIDSVEIRFVVFALSTLALFGLVGIALQLALQVA</sequence>
<evidence type="ECO:0000256" key="3">
    <source>
        <dbReference type="ARBA" id="ARBA00022989"/>
    </source>
</evidence>
<organism evidence="6 7">
    <name type="scientific">Isoalcanivorax beigongshangi</name>
    <dbReference type="NCBI Taxonomy" id="3238810"/>
    <lineage>
        <taxon>Bacteria</taxon>
        <taxon>Pseudomonadati</taxon>
        <taxon>Pseudomonadota</taxon>
        <taxon>Gammaproteobacteria</taxon>
        <taxon>Oceanospirillales</taxon>
        <taxon>Alcanivoracaceae</taxon>
        <taxon>Isoalcanivorax</taxon>
    </lineage>
</organism>
<dbReference type="Pfam" id="PF01124">
    <property type="entry name" value="MAPEG"/>
    <property type="match status" value="1"/>
</dbReference>
<dbReference type="EMBL" id="JBGCUO010000001">
    <property type="protein sequence ID" value="MEY1661966.1"/>
    <property type="molecule type" value="Genomic_DNA"/>
</dbReference>
<evidence type="ECO:0000256" key="2">
    <source>
        <dbReference type="ARBA" id="ARBA00022692"/>
    </source>
</evidence>
<comment type="subcellular location">
    <subcellularLocation>
        <location evidence="1">Membrane</location>
    </subcellularLocation>
</comment>
<feature type="transmembrane region" description="Helical" evidence="5">
    <location>
        <begin position="117"/>
        <end position="139"/>
    </location>
</feature>
<name>A0ABV4AJL5_9GAMM</name>
<accession>A0ABV4AJL5</accession>
<protein>
    <submittedName>
        <fullName evidence="6">MAPEG family protein</fullName>
    </submittedName>
</protein>
<evidence type="ECO:0000256" key="5">
    <source>
        <dbReference type="SAM" id="Phobius"/>
    </source>
</evidence>
<dbReference type="InterPro" id="IPR023352">
    <property type="entry name" value="MAPEG-like_dom_sf"/>
</dbReference>
<reference evidence="6 7" key="1">
    <citation type="submission" date="2024-07" db="EMBL/GenBank/DDBJ databases">
        <authorList>
            <person name="Ren Q."/>
        </authorList>
    </citation>
    <scope>NUCLEOTIDE SEQUENCE [LARGE SCALE GENOMIC DNA]</scope>
    <source>
        <strain evidence="6 7">REN37</strain>
    </source>
</reference>
<keyword evidence="7" id="KW-1185">Reference proteome</keyword>
<evidence type="ECO:0000313" key="6">
    <source>
        <dbReference type="EMBL" id="MEY1661966.1"/>
    </source>
</evidence>
<feature type="transmembrane region" description="Helical" evidence="5">
    <location>
        <begin position="12"/>
        <end position="32"/>
    </location>
</feature>
<keyword evidence="3 5" id="KW-1133">Transmembrane helix</keyword>
<proteinExistence type="predicted"/>
<keyword evidence="4 5" id="KW-0472">Membrane</keyword>
<dbReference type="SUPFAM" id="SSF161084">
    <property type="entry name" value="MAPEG domain-like"/>
    <property type="match status" value="1"/>
</dbReference>
<evidence type="ECO:0000256" key="4">
    <source>
        <dbReference type="ARBA" id="ARBA00023136"/>
    </source>
</evidence>
<gene>
    <name evidence="6" type="ORF">AB5I84_07370</name>
</gene>
<dbReference type="InterPro" id="IPR001129">
    <property type="entry name" value="Membr-assoc_MAPEG"/>
</dbReference>
<feature type="transmembrane region" description="Helical" evidence="5">
    <location>
        <begin position="71"/>
        <end position="97"/>
    </location>
</feature>
<keyword evidence="2 5" id="KW-0812">Transmembrane</keyword>
<evidence type="ECO:0000313" key="7">
    <source>
        <dbReference type="Proteomes" id="UP001562065"/>
    </source>
</evidence>
<dbReference type="RefSeq" id="WP_369455211.1">
    <property type="nucleotide sequence ID" value="NZ_JBGCUO010000001.1"/>
</dbReference>
<evidence type="ECO:0000256" key="1">
    <source>
        <dbReference type="ARBA" id="ARBA00004370"/>
    </source>
</evidence>
<comment type="caution">
    <text evidence="6">The sequence shown here is derived from an EMBL/GenBank/DDBJ whole genome shotgun (WGS) entry which is preliminary data.</text>
</comment>
<dbReference type="Gene3D" id="1.20.120.550">
    <property type="entry name" value="Membrane associated eicosanoid/glutathione metabolism-like domain"/>
    <property type="match status" value="1"/>
</dbReference>
<dbReference type="Proteomes" id="UP001562065">
    <property type="component" value="Unassembled WGS sequence"/>
</dbReference>